<dbReference type="AlphaFoldDB" id="A0A5B7F4S3"/>
<protein>
    <submittedName>
        <fullName evidence="1">Uncharacterized protein</fullName>
    </submittedName>
</protein>
<keyword evidence="2" id="KW-1185">Reference proteome</keyword>
<comment type="caution">
    <text evidence="1">The sequence shown here is derived from an EMBL/GenBank/DDBJ whole genome shotgun (WGS) entry which is preliminary data.</text>
</comment>
<reference evidence="1 2" key="1">
    <citation type="submission" date="2019-05" db="EMBL/GenBank/DDBJ databases">
        <title>Another draft genome of Portunus trituberculatus and its Hox gene families provides insights of decapod evolution.</title>
        <authorList>
            <person name="Jeong J.-H."/>
            <person name="Song I."/>
            <person name="Kim S."/>
            <person name="Choi T."/>
            <person name="Kim D."/>
            <person name="Ryu S."/>
            <person name="Kim W."/>
        </authorList>
    </citation>
    <scope>NUCLEOTIDE SEQUENCE [LARGE SCALE GENOMIC DNA]</scope>
    <source>
        <tissue evidence="1">Muscle</tissue>
    </source>
</reference>
<accession>A0A5B7F4S3</accession>
<organism evidence="1 2">
    <name type="scientific">Portunus trituberculatus</name>
    <name type="common">Swimming crab</name>
    <name type="synonym">Neptunus trituberculatus</name>
    <dbReference type="NCBI Taxonomy" id="210409"/>
    <lineage>
        <taxon>Eukaryota</taxon>
        <taxon>Metazoa</taxon>
        <taxon>Ecdysozoa</taxon>
        <taxon>Arthropoda</taxon>
        <taxon>Crustacea</taxon>
        <taxon>Multicrustacea</taxon>
        <taxon>Malacostraca</taxon>
        <taxon>Eumalacostraca</taxon>
        <taxon>Eucarida</taxon>
        <taxon>Decapoda</taxon>
        <taxon>Pleocyemata</taxon>
        <taxon>Brachyura</taxon>
        <taxon>Eubrachyura</taxon>
        <taxon>Portunoidea</taxon>
        <taxon>Portunidae</taxon>
        <taxon>Portuninae</taxon>
        <taxon>Portunus</taxon>
    </lineage>
</organism>
<dbReference type="Proteomes" id="UP000324222">
    <property type="component" value="Unassembled WGS sequence"/>
</dbReference>
<proteinExistence type="predicted"/>
<sequence length="132" mass="15128">MRDITLPDEDVPMSDQYKAELEYLRSLEGSLEGPTFLDLEMDSFHEPEEFVREASRSEVKDLSSVLSIHQDTVESSRSRTLLEASSELFEEQPSQLQPIEAMYQKFLVDLHQETTYGPISVSLHSSDLDDQE</sequence>
<name>A0A5B7F4S3_PORTR</name>
<dbReference type="EMBL" id="VSRR010005432">
    <property type="protein sequence ID" value="MPC42420.1"/>
    <property type="molecule type" value="Genomic_DNA"/>
</dbReference>
<evidence type="ECO:0000313" key="2">
    <source>
        <dbReference type="Proteomes" id="UP000324222"/>
    </source>
</evidence>
<gene>
    <name evidence="1" type="ORF">E2C01_036040</name>
</gene>
<evidence type="ECO:0000313" key="1">
    <source>
        <dbReference type="EMBL" id="MPC42420.1"/>
    </source>
</evidence>